<comment type="caution">
    <text evidence="1">The sequence shown here is derived from an EMBL/GenBank/DDBJ whole genome shotgun (WGS) entry which is preliminary data.</text>
</comment>
<gene>
    <name evidence="1" type="ORF">PR048_000634</name>
</gene>
<name>A0ABQ9IF65_9NEOP</name>
<dbReference type="EMBL" id="JARBHB010000001">
    <property type="protein sequence ID" value="KAJ8895309.1"/>
    <property type="molecule type" value="Genomic_DNA"/>
</dbReference>
<protein>
    <submittedName>
        <fullName evidence="1">Uncharacterized protein</fullName>
    </submittedName>
</protein>
<evidence type="ECO:0000313" key="2">
    <source>
        <dbReference type="Proteomes" id="UP001159363"/>
    </source>
</evidence>
<reference evidence="1 2" key="1">
    <citation type="submission" date="2023-02" db="EMBL/GenBank/DDBJ databases">
        <title>LHISI_Scaffold_Assembly.</title>
        <authorList>
            <person name="Stuart O.P."/>
            <person name="Cleave R."/>
            <person name="Magrath M.J.L."/>
            <person name="Mikheyev A.S."/>
        </authorList>
    </citation>
    <scope>NUCLEOTIDE SEQUENCE [LARGE SCALE GENOMIC DNA]</scope>
    <source>
        <strain evidence="1">Daus_M_001</strain>
        <tissue evidence="1">Leg muscle</tissue>
    </source>
</reference>
<keyword evidence="2" id="KW-1185">Reference proteome</keyword>
<evidence type="ECO:0000313" key="1">
    <source>
        <dbReference type="EMBL" id="KAJ8895309.1"/>
    </source>
</evidence>
<organism evidence="1 2">
    <name type="scientific">Dryococelus australis</name>
    <dbReference type="NCBI Taxonomy" id="614101"/>
    <lineage>
        <taxon>Eukaryota</taxon>
        <taxon>Metazoa</taxon>
        <taxon>Ecdysozoa</taxon>
        <taxon>Arthropoda</taxon>
        <taxon>Hexapoda</taxon>
        <taxon>Insecta</taxon>
        <taxon>Pterygota</taxon>
        <taxon>Neoptera</taxon>
        <taxon>Polyneoptera</taxon>
        <taxon>Phasmatodea</taxon>
        <taxon>Verophasmatodea</taxon>
        <taxon>Anareolatae</taxon>
        <taxon>Phasmatidae</taxon>
        <taxon>Eurycanthinae</taxon>
        <taxon>Dryococelus</taxon>
    </lineage>
</organism>
<proteinExistence type="predicted"/>
<accession>A0ABQ9IF65</accession>
<sequence>MNHDQQNGEIIKRHRCFFRAGSANEEFGGSVHQGSHLINHPNYAETARFNNDVSVIKVSRQFRALGQFHFK</sequence>
<dbReference type="Proteomes" id="UP001159363">
    <property type="component" value="Chromosome 1"/>
</dbReference>